<protein>
    <recommendedName>
        <fullName evidence="3">Cytosolic protein</fullName>
    </recommendedName>
</protein>
<dbReference type="SUPFAM" id="SSF53474">
    <property type="entry name" value="alpha/beta-Hydrolases"/>
    <property type="match status" value="1"/>
</dbReference>
<evidence type="ECO:0000313" key="2">
    <source>
        <dbReference type="Proteomes" id="UP000285625"/>
    </source>
</evidence>
<dbReference type="AlphaFoldDB" id="A0A418JHY8"/>
<dbReference type="RefSeq" id="WP_119635636.1">
    <property type="nucleotide sequence ID" value="NZ_QXVO01000025.1"/>
</dbReference>
<gene>
    <name evidence="1" type="ORF">BUZ57_08580</name>
</gene>
<sequence length="489" mass="54890">MLKEEYKIKSNKIKSDTEETSAISLISYEIENANYHGLIKRKIDGQIESLKVSNKFPKNLEYVSSYTDPNTGTTASAFKNTDTGKVIVGMTGTNVHKEAFESELNYLKKDFNHFIKTGEKPKSDAITTAKRESNIKEINYTLQDVGADLNIGLYSVTDKDKHFRNTQEYIQNLKKNHGIDTITGHSLGGRDAMILGMSNDIDNIITYNTAPISVIETRLLNPQLPLSLSLTQLQLLTSTLTLTIASYNDVKTRDMINNYDGKITHFISDEDELNGVVNQFIHVLPGKRIIIPNGKNHSMDGFLGKYEQSIITNKLKKPNKFESTMKNTFKYNQSVTKDRLKKIDDIKSAMVMQNGGGALSSSQQKLLEYVTALAIVKGLSQQISEDIEQIKNMYDEMKDLFQVNWEDALESGHTIGKNLSSQEVLNALNVGDVYEDKMVTTPIDKINEKVKKLNATATQYREFITKVEDSIDAIINNDQMLANQIGGLL</sequence>
<dbReference type="EMBL" id="QXVO01000025">
    <property type="protein sequence ID" value="RIO44986.1"/>
    <property type="molecule type" value="Genomic_DNA"/>
</dbReference>
<proteinExistence type="predicted"/>
<name>A0A418JHY8_STAHY</name>
<evidence type="ECO:0008006" key="3">
    <source>
        <dbReference type="Google" id="ProtNLM"/>
    </source>
</evidence>
<organism evidence="1 2">
    <name type="scientific">Staphylococcus hyicus</name>
    <dbReference type="NCBI Taxonomy" id="1284"/>
    <lineage>
        <taxon>Bacteria</taxon>
        <taxon>Bacillati</taxon>
        <taxon>Bacillota</taxon>
        <taxon>Bacilli</taxon>
        <taxon>Bacillales</taxon>
        <taxon>Staphylococcaceae</taxon>
        <taxon>Staphylococcus</taxon>
    </lineage>
</organism>
<dbReference type="Proteomes" id="UP000285625">
    <property type="component" value="Unassembled WGS sequence"/>
</dbReference>
<dbReference type="Gene3D" id="3.40.50.1820">
    <property type="entry name" value="alpha/beta hydrolase"/>
    <property type="match status" value="1"/>
</dbReference>
<evidence type="ECO:0000313" key="1">
    <source>
        <dbReference type="EMBL" id="RIO44986.1"/>
    </source>
</evidence>
<comment type="caution">
    <text evidence="1">The sequence shown here is derived from an EMBL/GenBank/DDBJ whole genome shotgun (WGS) entry which is preliminary data.</text>
</comment>
<accession>A0A418JHY8</accession>
<dbReference type="InterPro" id="IPR029058">
    <property type="entry name" value="AB_hydrolase_fold"/>
</dbReference>
<reference evidence="1 2" key="1">
    <citation type="journal article" date="2016" name="Front. Microbiol.">
        <title>Comprehensive Phylogenetic Analysis of Bovine Non-aureus Staphylococci Species Based on Whole-Genome Sequencing.</title>
        <authorList>
            <person name="Naushad S."/>
            <person name="Barkema H.W."/>
            <person name="Luby C."/>
            <person name="Condas L.A."/>
            <person name="Nobrega D.B."/>
            <person name="Carson D.A."/>
            <person name="De Buck J."/>
        </authorList>
    </citation>
    <scope>NUCLEOTIDE SEQUENCE [LARGE SCALE GENOMIC DNA]</scope>
    <source>
        <strain evidence="1 2">SNUC 5959</strain>
    </source>
</reference>